<dbReference type="CDD" id="cd01461">
    <property type="entry name" value="vWA_interalpha_trypsin_inhibitor"/>
    <property type="match status" value="1"/>
</dbReference>
<dbReference type="Gene3D" id="3.40.50.410">
    <property type="entry name" value="von Willebrand factor, type A domain"/>
    <property type="match status" value="1"/>
</dbReference>
<evidence type="ECO:0000259" key="3">
    <source>
        <dbReference type="PROSITE" id="PS51468"/>
    </source>
</evidence>
<keyword evidence="5" id="KW-1185">Reference proteome</keyword>
<proteinExistence type="predicted"/>
<dbReference type="Pfam" id="PF00092">
    <property type="entry name" value="VWA"/>
    <property type="match status" value="1"/>
</dbReference>
<evidence type="ECO:0000259" key="2">
    <source>
        <dbReference type="PROSITE" id="PS50234"/>
    </source>
</evidence>
<dbReference type="InterPro" id="IPR013694">
    <property type="entry name" value="VIT"/>
</dbReference>
<dbReference type="Pfam" id="PF08487">
    <property type="entry name" value="VIT"/>
    <property type="match status" value="1"/>
</dbReference>
<dbReference type="SMART" id="SM00327">
    <property type="entry name" value="VWA"/>
    <property type="match status" value="1"/>
</dbReference>
<feature type="domain" description="VWFA" evidence="2">
    <location>
        <begin position="276"/>
        <end position="459"/>
    </location>
</feature>
<evidence type="ECO:0000313" key="5">
    <source>
        <dbReference type="Proteomes" id="UP001369086"/>
    </source>
</evidence>
<dbReference type="PANTHER" id="PTHR10338:SF119">
    <property type="entry name" value="INTER-ALPHA-TRYPSIN INHIBITOR HEAVY CHAIN H4"/>
    <property type="match status" value="1"/>
</dbReference>
<evidence type="ECO:0000313" key="4">
    <source>
        <dbReference type="EMBL" id="KAK6466627.1"/>
    </source>
</evidence>
<keyword evidence="1" id="KW-0732">Signal</keyword>
<dbReference type="SMART" id="SM00609">
    <property type="entry name" value="VIT"/>
    <property type="match status" value="1"/>
</dbReference>
<organism evidence="4 5">
    <name type="scientific">Huso huso</name>
    <name type="common">Beluga</name>
    <name type="synonym">Acipenser huso</name>
    <dbReference type="NCBI Taxonomy" id="61971"/>
    <lineage>
        <taxon>Eukaryota</taxon>
        <taxon>Metazoa</taxon>
        <taxon>Chordata</taxon>
        <taxon>Craniata</taxon>
        <taxon>Vertebrata</taxon>
        <taxon>Euteleostomi</taxon>
        <taxon>Actinopterygii</taxon>
        <taxon>Chondrostei</taxon>
        <taxon>Acipenseriformes</taxon>
        <taxon>Acipenseridae</taxon>
        <taxon>Huso</taxon>
    </lineage>
</organism>
<dbReference type="PANTHER" id="PTHR10338">
    <property type="entry name" value="INTER-ALPHA-TRYPSIN INHIBITOR HEAVY CHAIN FAMILY MEMBER"/>
    <property type="match status" value="1"/>
</dbReference>
<dbReference type="InterPro" id="IPR036465">
    <property type="entry name" value="vWFA_dom_sf"/>
</dbReference>
<dbReference type="Proteomes" id="UP001369086">
    <property type="component" value="Unassembled WGS sequence"/>
</dbReference>
<name>A0ABR0Y1S4_HUSHU</name>
<dbReference type="EMBL" id="JAHFZB010000055">
    <property type="protein sequence ID" value="KAK6466627.1"/>
    <property type="molecule type" value="Genomic_DNA"/>
</dbReference>
<comment type="caution">
    <text evidence="4">The sequence shown here is derived from an EMBL/GenBank/DDBJ whole genome shotgun (WGS) entry which is preliminary data.</text>
</comment>
<reference evidence="4 5" key="1">
    <citation type="submission" date="2021-05" db="EMBL/GenBank/DDBJ databases">
        <authorList>
            <person name="Zahm M."/>
            <person name="Klopp C."/>
            <person name="Cabau C."/>
            <person name="Kuhl H."/>
            <person name="Suciu R."/>
            <person name="Ciorpac M."/>
            <person name="Holostenco D."/>
            <person name="Gessner J."/>
            <person name="Wuertz S."/>
            <person name="Hohne C."/>
            <person name="Stock M."/>
            <person name="Gislard M."/>
            <person name="Lluch J."/>
            <person name="Milhes M."/>
            <person name="Lampietro C."/>
            <person name="Lopez Roques C."/>
            <person name="Donnadieu C."/>
            <person name="Du K."/>
            <person name="Schartl M."/>
            <person name="Guiguen Y."/>
        </authorList>
    </citation>
    <scope>NUCLEOTIDE SEQUENCE [LARGE SCALE GENOMIC DNA]</scope>
    <source>
        <strain evidence="4">Hh-F2</strain>
        <tissue evidence="4">Blood</tissue>
    </source>
</reference>
<accession>A0ABR0Y1S4</accession>
<feature type="domain" description="VIT" evidence="3">
    <location>
        <begin position="21"/>
        <end position="150"/>
    </location>
</feature>
<feature type="chain" id="PRO_5045318514" evidence="1">
    <location>
        <begin position="20"/>
        <end position="701"/>
    </location>
</feature>
<gene>
    <name evidence="4" type="ORF">HHUSO_G36091</name>
</gene>
<feature type="signal peptide" evidence="1">
    <location>
        <begin position="1"/>
        <end position="19"/>
    </location>
</feature>
<evidence type="ECO:0000256" key="1">
    <source>
        <dbReference type="SAM" id="SignalP"/>
    </source>
</evidence>
<dbReference type="SUPFAM" id="SSF53300">
    <property type="entry name" value="vWA-like"/>
    <property type="match status" value="1"/>
</dbReference>
<dbReference type="PROSITE" id="PS50234">
    <property type="entry name" value="VWFA"/>
    <property type="match status" value="1"/>
</dbReference>
<dbReference type="InterPro" id="IPR002035">
    <property type="entry name" value="VWF_A"/>
</dbReference>
<dbReference type="PROSITE" id="PS51468">
    <property type="entry name" value="VIT"/>
    <property type="match status" value="1"/>
</dbReference>
<sequence>MEASLCFALLVFFPAFTSTVVLPQKRSAQERGSDLEIYSFHVDCKVTSRFAHNVLTSRMANRANASREVTFDVELPKHAFISNFSMTIDGKTYVGVVKKKEEAKQQYDQAVSRGQSAGLVKVSGRKMEEFKVSVNIAALSKVTFELTYEELLKRHLGKYELAIKVRPQQLVKHFKIDAHIYEPQGISFLDAHAAFLTNDLAETVKKTLTQDKAHVVFEPTLDQQRKCPECSESILDGEFIIKYDVKREASAGDIQIVNGYFVHYFAPTDLPRMRKNVVFVIDRSGSMYGKKMQQTREALLKILEDIHEDDHFGLITFDSEVSTWKSTLVQATPEMVQQAKTFVGRITDRGATDINAAVLKGVEMLKISKEERKLPERSVSIIILLTDGDPTSGVTNLEQIQSNIKKGIEGLYTLYCLGFGFDVNYNFLEKLALENGGVARRIYESSDSALQLQGFYEEVATPLLQQVELQYPGNGVSDLTENVFRHYYNGSEIVVAGRISKNDLEILSVQIKAGAASSDLTLAAETPVEEQDEAVKKHKYIFGEYIERLWAYLTIQQLLSKIVSAQPEEREALNEKALQLSLNYNFVTSLTSMVVTKPEEGQTDRTMVAHKPTEAEQGDRVDLSRHGLVGAAILPVNPGRTSSRASYLKLTSAQQALPSRHPKLASVDYDTPGEDFFLVFYIHGQWHQYDFCSYRAGDVNG</sequence>
<dbReference type="InterPro" id="IPR050934">
    <property type="entry name" value="ITIH"/>
</dbReference>
<protein>
    <submittedName>
        <fullName evidence="4">Inter-alpha-trypsin inhibitor heavy chain H3-like isoform X3</fullName>
    </submittedName>
</protein>